<evidence type="ECO:0000259" key="13">
    <source>
        <dbReference type="Pfam" id="PF25771"/>
    </source>
</evidence>
<keyword evidence="8" id="KW-0206">Cytoskeleton</keyword>
<proteinExistence type="inferred from homology"/>
<dbReference type="PANTHER" id="PTHR18875">
    <property type="entry name" value="SARCOMA ANTIGEN NY-SAR-24/CYTOSKELETAL PROTEIN SOJO"/>
    <property type="match status" value="1"/>
</dbReference>
<evidence type="ECO:0000313" key="14">
    <source>
        <dbReference type="Ensembl" id="ENSAZOP00000025947.1"/>
    </source>
</evidence>
<name>A0A8B9VKM6_9AVES</name>
<feature type="domain" description="CEP63/Deup1 N-terminal" evidence="12">
    <location>
        <begin position="19"/>
        <end position="282"/>
    </location>
</feature>
<evidence type="ECO:0000313" key="15">
    <source>
        <dbReference type="Proteomes" id="UP000694549"/>
    </source>
</evidence>
<evidence type="ECO:0000256" key="5">
    <source>
        <dbReference type="ARBA" id="ARBA00022763"/>
    </source>
</evidence>
<keyword evidence="9" id="KW-0131">Cell cycle</keyword>
<evidence type="ECO:0000256" key="9">
    <source>
        <dbReference type="ARBA" id="ARBA00023306"/>
    </source>
</evidence>
<evidence type="ECO:0000256" key="1">
    <source>
        <dbReference type="ARBA" id="ARBA00004114"/>
    </source>
</evidence>
<dbReference type="GO" id="GO:0007099">
    <property type="term" value="P:centriole replication"/>
    <property type="evidence" value="ECO:0007669"/>
    <property type="project" value="TreeGrafter"/>
</dbReference>
<evidence type="ECO:0000256" key="2">
    <source>
        <dbReference type="ARBA" id="ARBA00007181"/>
    </source>
</evidence>
<accession>A0A8B9VKM6</accession>
<keyword evidence="5" id="KW-0227">DNA damage</keyword>
<dbReference type="InterPro" id="IPR031470">
    <property type="entry name" value="CEP63/Deup1_N"/>
</dbReference>
<evidence type="ECO:0000256" key="11">
    <source>
        <dbReference type="SAM" id="MobiDB-lite"/>
    </source>
</evidence>
<reference evidence="14" key="2">
    <citation type="submission" date="2025-09" db="UniProtKB">
        <authorList>
            <consortium name="Ensembl"/>
        </authorList>
    </citation>
    <scope>IDENTIFICATION</scope>
</reference>
<dbReference type="GO" id="GO:0051301">
    <property type="term" value="P:cell division"/>
    <property type="evidence" value="ECO:0007669"/>
    <property type="project" value="UniProtKB-KW"/>
</dbReference>
<protein>
    <submittedName>
        <fullName evidence="14">Centrosomal protein 63</fullName>
    </submittedName>
</protein>
<evidence type="ECO:0000256" key="8">
    <source>
        <dbReference type="ARBA" id="ARBA00023212"/>
    </source>
</evidence>
<comment type="similarity">
    <text evidence="2">Belongs to the CEP63 family.</text>
</comment>
<comment type="subcellular location">
    <subcellularLocation>
        <location evidence="1">Cytoplasm</location>
        <location evidence="1">Cytoskeleton</location>
        <location evidence="1">Microtubule organizing center</location>
        <location evidence="1">Centrosome</location>
        <location evidence="1">Centriole</location>
    </subcellularLocation>
</comment>
<feature type="coiled-coil region" evidence="10">
    <location>
        <begin position="66"/>
        <end position="189"/>
    </location>
</feature>
<sequence>MEALLEGMQRNGQGSGGFLTSCEAELQELMKQIDIMVAHKKSEWEGQTQALESCLSVREQELSSARAALEEKYKEVGMLRQQLEDMETAKQDLVREYEQQLKKFQEELARLRRSYEKLQKKQMREAREECNKRQGDDQFEMRRLTRKLEEFRQKSLDWEKQRLRYQQQVASLEAQRKALAEQSELIQTQLANRKQILESVELASRSEIQHLTSKLERANDAICANELEVERLNMRVDDLTENNRMILEDQQRVQEELRQSKKMLEVLQDEKMELRATLQSQEDFIDSSKLHQEQLQKELARVTETLHTKELLIRALEERLQEKQLSSPGLELEHVLLQLDVAQKKEQHLQSEVTHLENSLVSSNARCVQLSEELAENIKELQSMEEHHTESKAEIKKVILVQLETLRLENRHLSEMLEKMEFGMREGKHVTLRALSEGYATELNKLKLENQQLQKDLAEARAKLELTTQVCQDEPEDTAQLQSEEPKTRDVHCRTTRESQHKHDEQTEKTHHKPDKIIQHHQGEPQGRKIQPLPAEMGAVIPETGELTTQTSRKGCLESPTLASDSLQGTDSSLFVVDDSTGFPDGASKKRIANHQRESVPLCPLPTASVGSIAARYLEEEELRSQHILECLDAHIEELKKESEKIVRHFGQQE</sequence>
<dbReference type="InterPro" id="IPR057656">
    <property type="entry name" value="CEP63/Deup1_CC"/>
</dbReference>
<keyword evidence="7 10" id="KW-0175">Coiled coil</keyword>
<evidence type="ECO:0000256" key="4">
    <source>
        <dbReference type="ARBA" id="ARBA00022618"/>
    </source>
</evidence>
<feature type="coiled-coil region" evidence="10">
    <location>
        <begin position="229"/>
        <end position="387"/>
    </location>
</feature>
<keyword evidence="6" id="KW-0498">Mitosis</keyword>
<dbReference type="AlphaFoldDB" id="A0A8B9VKM6"/>
<feature type="domain" description="CEP63/Deup1 CEP152 binding coiled coil" evidence="13">
    <location>
        <begin position="615"/>
        <end position="650"/>
    </location>
</feature>
<feature type="coiled-coil region" evidence="10">
    <location>
        <begin position="436"/>
        <end position="470"/>
    </location>
</feature>
<feature type="region of interest" description="Disordered" evidence="11">
    <location>
        <begin position="473"/>
        <end position="530"/>
    </location>
</feature>
<keyword evidence="3" id="KW-0963">Cytoplasm</keyword>
<dbReference type="Pfam" id="PF25771">
    <property type="entry name" value="CC_CEP152-bind"/>
    <property type="match status" value="1"/>
</dbReference>
<keyword evidence="4" id="KW-0132">Cell division</keyword>
<evidence type="ECO:0000259" key="12">
    <source>
        <dbReference type="Pfam" id="PF17045"/>
    </source>
</evidence>
<dbReference type="GO" id="GO:0005814">
    <property type="term" value="C:centriole"/>
    <property type="evidence" value="ECO:0007669"/>
    <property type="project" value="UniProtKB-SubCell"/>
</dbReference>
<evidence type="ECO:0000256" key="7">
    <source>
        <dbReference type="ARBA" id="ARBA00023054"/>
    </source>
</evidence>
<feature type="compositionally biased region" description="Basic and acidic residues" evidence="11">
    <location>
        <begin position="484"/>
        <end position="527"/>
    </location>
</feature>
<keyword evidence="15" id="KW-1185">Reference proteome</keyword>
<dbReference type="GO" id="GO:0006974">
    <property type="term" value="P:DNA damage response"/>
    <property type="evidence" value="ECO:0007669"/>
    <property type="project" value="UniProtKB-KW"/>
</dbReference>
<dbReference type="PANTHER" id="PTHR18875:SF7">
    <property type="entry name" value="CENTROSOMAL PROTEIN OF 63 KDA"/>
    <property type="match status" value="1"/>
</dbReference>
<evidence type="ECO:0000256" key="10">
    <source>
        <dbReference type="SAM" id="Coils"/>
    </source>
</evidence>
<dbReference type="Proteomes" id="UP000694549">
    <property type="component" value="Unplaced"/>
</dbReference>
<dbReference type="Pfam" id="PF17045">
    <property type="entry name" value="CEP63"/>
    <property type="match status" value="1"/>
</dbReference>
<dbReference type="GO" id="GO:0098535">
    <property type="term" value="P:de novo centriole assembly involved in multi-ciliated epithelial cell differentiation"/>
    <property type="evidence" value="ECO:0007669"/>
    <property type="project" value="TreeGrafter"/>
</dbReference>
<evidence type="ECO:0000256" key="6">
    <source>
        <dbReference type="ARBA" id="ARBA00022776"/>
    </source>
</evidence>
<dbReference type="Ensembl" id="ENSAZOT00000027829.1">
    <property type="protein sequence ID" value="ENSAZOP00000025947.1"/>
    <property type="gene ID" value="ENSAZOG00000016599.1"/>
</dbReference>
<organism evidence="14 15">
    <name type="scientific">Anas zonorhyncha</name>
    <name type="common">Eastern spot-billed duck</name>
    <dbReference type="NCBI Taxonomy" id="75864"/>
    <lineage>
        <taxon>Eukaryota</taxon>
        <taxon>Metazoa</taxon>
        <taxon>Chordata</taxon>
        <taxon>Craniata</taxon>
        <taxon>Vertebrata</taxon>
        <taxon>Euteleostomi</taxon>
        <taxon>Archelosauria</taxon>
        <taxon>Archosauria</taxon>
        <taxon>Dinosauria</taxon>
        <taxon>Saurischia</taxon>
        <taxon>Theropoda</taxon>
        <taxon>Coelurosauria</taxon>
        <taxon>Aves</taxon>
        <taxon>Neognathae</taxon>
        <taxon>Galloanserae</taxon>
        <taxon>Anseriformes</taxon>
        <taxon>Anatidae</taxon>
        <taxon>Anatinae</taxon>
        <taxon>Anas</taxon>
    </lineage>
</organism>
<evidence type="ECO:0000256" key="3">
    <source>
        <dbReference type="ARBA" id="ARBA00022490"/>
    </source>
</evidence>
<reference evidence="14" key="1">
    <citation type="submission" date="2025-08" db="UniProtKB">
        <authorList>
            <consortium name="Ensembl"/>
        </authorList>
    </citation>
    <scope>IDENTIFICATION</scope>
</reference>